<dbReference type="GO" id="GO:0043813">
    <property type="term" value="F:phosphatidylinositol-3,5-bisphosphate 5-phosphatase activity"/>
    <property type="evidence" value="ECO:0007669"/>
    <property type="project" value="InterPro"/>
</dbReference>
<proteinExistence type="predicted"/>
<evidence type="ECO:0000256" key="4">
    <source>
        <dbReference type="SAM" id="MobiDB-lite"/>
    </source>
</evidence>
<dbReference type="InterPro" id="IPR002013">
    <property type="entry name" value="SAC_dom"/>
</dbReference>
<dbReference type="EMBL" id="BDGG01000003">
    <property type="protein sequence ID" value="GAU95242.1"/>
    <property type="molecule type" value="Genomic_DNA"/>
</dbReference>
<dbReference type="InterPro" id="IPR043573">
    <property type="entry name" value="Fig4-like"/>
</dbReference>
<protein>
    <recommendedName>
        <fullName evidence="5">SAC domain-containing protein</fullName>
    </recommendedName>
</protein>
<dbReference type="Pfam" id="PF02383">
    <property type="entry name" value="Syja_N"/>
    <property type="match status" value="1"/>
</dbReference>
<evidence type="ECO:0000256" key="2">
    <source>
        <dbReference type="ARBA" id="ARBA00022801"/>
    </source>
</evidence>
<dbReference type="AlphaFoldDB" id="A0A1D1V5F4"/>
<name>A0A1D1V5F4_RAMVA</name>
<evidence type="ECO:0000313" key="6">
    <source>
        <dbReference type="EMBL" id="GAU95242.1"/>
    </source>
</evidence>
<evidence type="ECO:0000259" key="5">
    <source>
        <dbReference type="PROSITE" id="PS50275"/>
    </source>
</evidence>
<evidence type="ECO:0000256" key="3">
    <source>
        <dbReference type="ARBA" id="ARBA00023136"/>
    </source>
</evidence>
<dbReference type="STRING" id="947166.A0A1D1V5F4"/>
<feature type="region of interest" description="Disordered" evidence="4">
    <location>
        <begin position="790"/>
        <end position="822"/>
    </location>
</feature>
<dbReference type="OrthoDB" id="405996at2759"/>
<dbReference type="GO" id="GO:0046856">
    <property type="term" value="P:phosphatidylinositol dephosphorylation"/>
    <property type="evidence" value="ECO:0007669"/>
    <property type="project" value="InterPro"/>
</dbReference>
<feature type="domain" description="SAC" evidence="5">
    <location>
        <begin position="232"/>
        <end position="596"/>
    </location>
</feature>
<dbReference type="PROSITE" id="PS50275">
    <property type="entry name" value="SAC"/>
    <property type="match status" value="1"/>
</dbReference>
<dbReference type="PANTHER" id="PTHR45738">
    <property type="entry name" value="POLYPHOSPHOINOSITIDE PHOSPHATASE"/>
    <property type="match status" value="1"/>
</dbReference>
<keyword evidence="2" id="KW-0378">Hydrolase</keyword>
<evidence type="ECO:0000256" key="1">
    <source>
        <dbReference type="ARBA" id="ARBA00004308"/>
    </source>
</evidence>
<organism evidence="6 7">
    <name type="scientific">Ramazzottius varieornatus</name>
    <name type="common">Water bear</name>
    <name type="synonym">Tardigrade</name>
    <dbReference type="NCBI Taxonomy" id="947166"/>
    <lineage>
        <taxon>Eukaryota</taxon>
        <taxon>Metazoa</taxon>
        <taxon>Ecdysozoa</taxon>
        <taxon>Tardigrada</taxon>
        <taxon>Eutardigrada</taxon>
        <taxon>Parachela</taxon>
        <taxon>Hypsibioidea</taxon>
        <taxon>Ramazzottiidae</taxon>
        <taxon>Ramazzottius</taxon>
    </lineage>
</organism>
<sequence length="942" mass="107202">MEEEASTVGQSEEKRHVNGMDSPSGPEAELILNDSGVSSLVLYETTWRFYLVGSNATQTVYRVLKIDRSEPRELDLSDDHVEYTEAQITNLISSLDEGNRTKHGKTGTFACSALGHVIFVLVYCFHVLRCANYTARLNLRTHITGAFVHVDTVVHCASWIFDAGFGRRISAFALLGFVRFLEGYSMILVTKRRKVASVGYHSVYKIEDTETIPLAVDTGPLSPREQRYHKAFHSIDLSSNFYYSHTYDITHTLQHNMLITENLEKKSTGAPAWRFVWNEYLSKQVLAEVGTNWIVPVIHGYVCQSEITVFGRCVLLTVIGRRSNRFAGTRFLKRGSNSRGHVANEIEVEQIVHDTTYRNKRLTSFVQMRGSVPGFWSQEGSRMVPKPPISIDRVDPFWASASAHFTDLLGRYGAPICCLNLVKKRETKKHETLLTEELTNAISYLNQFLAEDEHIRYTGFDMSRANKRGVALDNLEIISRKLLRNVGFYCSFPELFCHLYRSDNFYGEVQRVPSEESLVQLSKNRLQRGVIRINCVDCLDRTNTAAFVVGKCVLGLQLYALALTDSPHLGFDTDAVQMLEDMFEDLGNVLAMQYGGSQLVHRVESYRQHGWGTNSKDWLRTVSRYYSNTFSDFDKQVSINLFLGVFEPPIHQGSHLWELQTDYFLHHPWIRDPAKHPRALSYTQWLTSDIARCLPVAQEDVQQSTTHYTSFDAFFSHYRGHQVDSLKEVFTFLIPSTETDYMPTSSSDPSPFTSRTRVFVPSVTAPSGDKFTDHPKPVLNSQFSEATLTTSDIDEDLVSSDEESDDEQLNRTKYPQSISSPEPAKTGFAAKFETFEEYYGQKLVEPSVKDKLLYENYANMSKNASKNSKRFGESLAYRVRSPSTHLTCTSAFKEDSVYEVALPVVSPESLRIYQDFVEKRTRNANLNTVADFDLYQKFISII</sequence>
<dbReference type="PANTHER" id="PTHR45738:SF5">
    <property type="entry name" value="POLYPHOSPHOINOSITIDE PHOSPHATASE"/>
    <property type="match status" value="1"/>
</dbReference>
<comment type="caution">
    <text evidence="6">The sequence shown here is derived from an EMBL/GenBank/DDBJ whole genome shotgun (WGS) entry which is preliminary data.</text>
</comment>
<evidence type="ECO:0000313" key="7">
    <source>
        <dbReference type="Proteomes" id="UP000186922"/>
    </source>
</evidence>
<keyword evidence="7" id="KW-1185">Reference proteome</keyword>
<dbReference type="Proteomes" id="UP000186922">
    <property type="component" value="Unassembled WGS sequence"/>
</dbReference>
<reference evidence="6 7" key="1">
    <citation type="journal article" date="2016" name="Nat. Commun.">
        <title>Extremotolerant tardigrade genome and improved radiotolerance of human cultured cells by tardigrade-unique protein.</title>
        <authorList>
            <person name="Hashimoto T."/>
            <person name="Horikawa D.D."/>
            <person name="Saito Y."/>
            <person name="Kuwahara H."/>
            <person name="Kozuka-Hata H."/>
            <person name="Shin-I T."/>
            <person name="Minakuchi Y."/>
            <person name="Ohishi K."/>
            <person name="Motoyama A."/>
            <person name="Aizu T."/>
            <person name="Enomoto A."/>
            <person name="Kondo K."/>
            <person name="Tanaka S."/>
            <person name="Hara Y."/>
            <person name="Koshikawa S."/>
            <person name="Sagara H."/>
            <person name="Miura T."/>
            <person name="Yokobori S."/>
            <person name="Miyagawa K."/>
            <person name="Suzuki Y."/>
            <person name="Kubo T."/>
            <person name="Oyama M."/>
            <person name="Kohara Y."/>
            <person name="Fujiyama A."/>
            <person name="Arakawa K."/>
            <person name="Katayama T."/>
            <person name="Toyoda A."/>
            <person name="Kunieda T."/>
        </authorList>
    </citation>
    <scope>NUCLEOTIDE SEQUENCE [LARGE SCALE GENOMIC DNA]</scope>
    <source>
        <strain evidence="6 7">YOKOZUNA-1</strain>
    </source>
</reference>
<keyword evidence="3" id="KW-0472">Membrane</keyword>
<feature type="compositionally biased region" description="Polar residues" evidence="4">
    <location>
        <begin position="811"/>
        <end position="820"/>
    </location>
</feature>
<accession>A0A1D1V5F4</accession>
<gene>
    <name evidence="6" type="primary">RvY_06890</name>
    <name evidence="6" type="synonym">RvY_06890.1</name>
    <name evidence="6" type="ORF">RvY_06890-1</name>
</gene>
<comment type="subcellular location">
    <subcellularLocation>
        <location evidence="1">Endomembrane system</location>
    </subcellularLocation>
</comment>
<feature type="compositionally biased region" description="Acidic residues" evidence="4">
    <location>
        <begin position="792"/>
        <end position="807"/>
    </location>
</feature>
<feature type="region of interest" description="Disordered" evidence="4">
    <location>
        <begin position="1"/>
        <end position="28"/>
    </location>
</feature>
<dbReference type="GO" id="GO:0012505">
    <property type="term" value="C:endomembrane system"/>
    <property type="evidence" value="ECO:0007669"/>
    <property type="project" value="UniProtKB-SubCell"/>
</dbReference>